<dbReference type="InterPro" id="IPR014756">
    <property type="entry name" value="Ig_E-set"/>
</dbReference>
<dbReference type="InterPro" id="IPR007348">
    <property type="entry name" value="CopC_dom"/>
</dbReference>
<keyword evidence="6 7" id="KW-0186">Copper</keyword>
<evidence type="ECO:0000256" key="6">
    <source>
        <dbReference type="ARBA" id="ARBA00023008"/>
    </source>
</evidence>
<evidence type="ECO:0000256" key="2">
    <source>
        <dbReference type="ARBA" id="ARBA00010509"/>
    </source>
</evidence>
<evidence type="ECO:0000256" key="7">
    <source>
        <dbReference type="RuleBase" id="RU369037"/>
    </source>
</evidence>
<keyword evidence="4 7" id="KW-0732">Signal</keyword>
<comment type="caution">
    <text evidence="10">The sequence shown here is derived from an EMBL/GenBank/DDBJ whole genome shotgun (WGS) entry which is preliminary data.</text>
</comment>
<keyword evidence="5 7" id="KW-0574">Periplasm</keyword>
<evidence type="ECO:0000256" key="5">
    <source>
        <dbReference type="ARBA" id="ARBA00022764"/>
    </source>
</evidence>
<evidence type="ECO:0000313" key="11">
    <source>
        <dbReference type="Proteomes" id="UP001288620"/>
    </source>
</evidence>
<dbReference type="NCBIfam" id="NF033814">
    <property type="entry name" value="copper_CopC"/>
    <property type="match status" value="1"/>
</dbReference>
<gene>
    <name evidence="10" type="primary">copC</name>
    <name evidence="10" type="ORF">N4G40_07865</name>
</gene>
<keyword evidence="11" id="KW-1185">Reference proteome</keyword>
<proteinExistence type="inferred from homology"/>
<evidence type="ECO:0000256" key="3">
    <source>
        <dbReference type="ARBA" id="ARBA00022723"/>
    </source>
</evidence>
<accession>A0ABU5LE25</accession>
<dbReference type="InterPro" id="IPR047685">
    <property type="entry name" value="CopC-like"/>
</dbReference>
<reference evidence="11" key="1">
    <citation type="submission" date="2023-07" db="EMBL/GenBank/DDBJ databases">
        <title>Structural and functional analysis of rice phyllospheric bacteria for their antimicrobial properties and defense elicitation against blast disease.</title>
        <authorList>
            <person name="Sahu K.P."/>
            <person name="Asharani P."/>
            <person name="Kumar M."/>
            <person name="Reddy B."/>
            <person name="Kumar A."/>
        </authorList>
    </citation>
    <scope>NUCLEOTIDE SEQUENCE [LARGE SCALE GENOMIC DNA]</scope>
    <source>
        <strain evidence="11">OsEp_Plm_30P10</strain>
    </source>
</reference>
<comment type="similarity">
    <text evidence="2 7">Belongs to the CopC family.</text>
</comment>
<dbReference type="InterPro" id="IPR014755">
    <property type="entry name" value="Cu-Rt/internalin_Ig-like"/>
</dbReference>
<dbReference type="PANTHER" id="PTHR34820">
    <property type="entry name" value="INNER MEMBRANE PROTEIN YEBZ"/>
    <property type="match status" value="1"/>
</dbReference>
<protein>
    <recommendedName>
        <fullName evidence="7">Copper resistance protein C</fullName>
    </recommendedName>
</protein>
<evidence type="ECO:0000256" key="4">
    <source>
        <dbReference type="ARBA" id="ARBA00022729"/>
    </source>
</evidence>
<comment type="subcellular location">
    <subcellularLocation>
        <location evidence="1 7">Periplasm</location>
    </subcellularLocation>
</comment>
<sequence>MNKKAIFRAGALMLTTFSLLFSGLALAHAHLKTPSPADNAQLTSSPTSLTLTFSEDIEPAFSGVELLNDHQQPVALKKAAVNPEQPAQLIVPLSQPLVAGEYHVKWHVLSVDGHKTQGSYRFSVK</sequence>
<keyword evidence="3 7" id="KW-0479">Metal-binding</keyword>
<feature type="chain" id="PRO_5046551502" description="Copper resistance protein C" evidence="8">
    <location>
        <begin position="28"/>
        <end position="125"/>
    </location>
</feature>
<dbReference type="Pfam" id="PF04234">
    <property type="entry name" value="CopC"/>
    <property type="match status" value="1"/>
</dbReference>
<dbReference type="RefSeq" id="WP_322542200.1">
    <property type="nucleotide sequence ID" value="NZ_JAOBTT010000001.1"/>
</dbReference>
<evidence type="ECO:0000256" key="8">
    <source>
        <dbReference type="SAM" id="SignalP"/>
    </source>
</evidence>
<comment type="function">
    <text evidence="7">Involved in copper resistance.</text>
</comment>
<organism evidence="10 11">
    <name type="scientific">Pantoea eucrina</name>
    <dbReference type="NCBI Taxonomy" id="472693"/>
    <lineage>
        <taxon>Bacteria</taxon>
        <taxon>Pseudomonadati</taxon>
        <taxon>Pseudomonadota</taxon>
        <taxon>Gammaproteobacteria</taxon>
        <taxon>Enterobacterales</taxon>
        <taxon>Erwiniaceae</taxon>
        <taxon>Pantoea</taxon>
    </lineage>
</organism>
<dbReference type="InterPro" id="IPR032694">
    <property type="entry name" value="CopC/D"/>
</dbReference>
<evidence type="ECO:0000313" key="10">
    <source>
        <dbReference type="EMBL" id="MDZ7278190.1"/>
    </source>
</evidence>
<evidence type="ECO:0000259" key="9">
    <source>
        <dbReference type="Pfam" id="PF04234"/>
    </source>
</evidence>
<evidence type="ECO:0000256" key="1">
    <source>
        <dbReference type="ARBA" id="ARBA00004418"/>
    </source>
</evidence>
<feature type="domain" description="CopC" evidence="9">
    <location>
        <begin position="28"/>
        <end position="124"/>
    </location>
</feature>
<dbReference type="Gene3D" id="2.60.40.1220">
    <property type="match status" value="1"/>
</dbReference>
<feature type="signal peptide" evidence="8">
    <location>
        <begin position="1"/>
        <end position="27"/>
    </location>
</feature>
<dbReference type="Proteomes" id="UP001288620">
    <property type="component" value="Unassembled WGS sequence"/>
</dbReference>
<dbReference type="EMBL" id="JAOBTT010000001">
    <property type="protein sequence ID" value="MDZ7278190.1"/>
    <property type="molecule type" value="Genomic_DNA"/>
</dbReference>
<dbReference type="PANTHER" id="PTHR34820:SF4">
    <property type="entry name" value="INNER MEMBRANE PROTEIN YEBZ"/>
    <property type="match status" value="1"/>
</dbReference>
<name>A0ABU5LE25_9GAMM</name>
<dbReference type="SUPFAM" id="SSF81296">
    <property type="entry name" value="E set domains"/>
    <property type="match status" value="1"/>
</dbReference>